<protein>
    <submittedName>
        <fullName evidence="1">Uncharacterized protein</fullName>
    </submittedName>
</protein>
<evidence type="ECO:0000313" key="1">
    <source>
        <dbReference type="EMBL" id="EFU91135.1"/>
    </source>
</evidence>
<reference evidence="1 2" key="1">
    <citation type="submission" date="2010-09" db="EMBL/GenBank/DDBJ databases">
        <authorList>
            <person name="Weinstock G."/>
            <person name="Sodergren E."/>
            <person name="Clifton S."/>
            <person name="Fulton L."/>
            <person name="Fulton B."/>
            <person name="Courtney L."/>
            <person name="Fronick C."/>
            <person name="Harrison M."/>
            <person name="Strong C."/>
            <person name="Farmer C."/>
            <person name="Delahaunty K."/>
            <person name="Markovic C."/>
            <person name="Hall O."/>
            <person name="Minx P."/>
            <person name="Tomlinson C."/>
            <person name="Mitreva M."/>
            <person name="Hou S."/>
            <person name="Chen J."/>
            <person name="Wollam A."/>
            <person name="Pepin K.H."/>
            <person name="Johnson M."/>
            <person name="Bhonagiri V."/>
            <person name="Zhang X."/>
            <person name="Suruliraj S."/>
            <person name="Warren W."/>
            <person name="Chinwalla A."/>
            <person name="Mardis E.R."/>
            <person name="Wilson R.K."/>
        </authorList>
    </citation>
    <scope>NUCLEOTIDE SEQUENCE [LARGE SCALE GENOMIC DNA]</scope>
    <source>
        <strain evidence="1 2">TX0630</strain>
    </source>
</reference>
<sequence>MNEGGTAMNKQECQICDGNFYLQDELGGKWIIENNVLIIKQRFQGYAGGMWEEETRSRKINYCPMCGRRLIER</sequence>
<name>A0ABC9P847_ENTFL</name>
<organism evidence="1 2">
    <name type="scientific">Enterococcus faecalis TX0630</name>
    <dbReference type="NCBI Taxonomy" id="749508"/>
    <lineage>
        <taxon>Bacteria</taxon>
        <taxon>Bacillati</taxon>
        <taxon>Bacillota</taxon>
        <taxon>Bacilli</taxon>
        <taxon>Lactobacillales</taxon>
        <taxon>Enterococcaceae</taxon>
        <taxon>Enterococcus</taxon>
    </lineage>
</organism>
<accession>A0ABC9P847</accession>
<proteinExistence type="predicted"/>
<gene>
    <name evidence="1" type="ORF">HMPREF9511_00855</name>
</gene>
<dbReference type="AlphaFoldDB" id="A0ABC9P847"/>
<dbReference type="EMBL" id="AEBE01000028">
    <property type="protein sequence ID" value="EFU91135.1"/>
    <property type="molecule type" value="Genomic_DNA"/>
</dbReference>
<comment type="caution">
    <text evidence="1">The sequence shown here is derived from an EMBL/GenBank/DDBJ whole genome shotgun (WGS) entry which is preliminary data.</text>
</comment>
<evidence type="ECO:0000313" key="2">
    <source>
        <dbReference type="Proteomes" id="UP000004933"/>
    </source>
</evidence>
<dbReference type="Proteomes" id="UP000004933">
    <property type="component" value="Unassembled WGS sequence"/>
</dbReference>